<comment type="caution">
    <text evidence="2">The sequence shown here is derived from an EMBL/GenBank/DDBJ whole genome shotgun (WGS) entry which is preliminary data.</text>
</comment>
<dbReference type="Pfam" id="PF03780">
    <property type="entry name" value="Asp23"/>
    <property type="match status" value="1"/>
</dbReference>
<evidence type="ECO:0000256" key="1">
    <source>
        <dbReference type="ARBA" id="ARBA00005721"/>
    </source>
</evidence>
<reference evidence="2 3" key="1">
    <citation type="submission" date="2020-08" db="EMBL/GenBank/DDBJ databases">
        <title>Genomic Encyclopedia of Archaeal and Bacterial Type Strains, Phase II (KMG-II): from individual species to whole genera.</title>
        <authorList>
            <person name="Goeker M."/>
        </authorList>
    </citation>
    <scope>NUCLEOTIDE SEQUENCE [LARGE SCALE GENOMIC DNA]</scope>
    <source>
        <strain evidence="2 3">DSM 43850</strain>
    </source>
</reference>
<comment type="similarity">
    <text evidence="1">Belongs to the asp23 family.</text>
</comment>
<protein>
    <submittedName>
        <fullName evidence="2">Alkaline shock family protein YloU</fullName>
    </submittedName>
</protein>
<keyword evidence="3" id="KW-1185">Reference proteome</keyword>
<proteinExistence type="inferred from homology"/>
<dbReference type="InterPro" id="IPR005531">
    <property type="entry name" value="Asp23"/>
</dbReference>
<name>A0ABR6BQ38_9PSEU</name>
<dbReference type="RefSeq" id="WP_025353883.1">
    <property type="nucleotide sequence ID" value="NZ_BAAABQ010000022.1"/>
</dbReference>
<accession>A0ABR6BQ38</accession>
<organism evidence="2 3">
    <name type="scientific">Kutzneria viridogrisea</name>
    <dbReference type="NCBI Taxonomy" id="47990"/>
    <lineage>
        <taxon>Bacteria</taxon>
        <taxon>Bacillati</taxon>
        <taxon>Actinomycetota</taxon>
        <taxon>Actinomycetes</taxon>
        <taxon>Pseudonocardiales</taxon>
        <taxon>Pseudonocardiaceae</taxon>
        <taxon>Kutzneria</taxon>
    </lineage>
</organism>
<dbReference type="EMBL" id="JACJID010000005">
    <property type="protein sequence ID" value="MBA8929020.1"/>
    <property type="molecule type" value="Genomic_DNA"/>
</dbReference>
<dbReference type="Proteomes" id="UP000517916">
    <property type="component" value="Unassembled WGS sequence"/>
</dbReference>
<sequence length="144" mass="14887">MTTALGGAVEVAEGVVVESRAIARLTATAARSVDGVVSLEPTLLGFVADLGRQLRDVITGRDVADPVDGIQVSAEPAAVRLGVALSVGGRPAREVSVEVSRTVRDNVQHNLGVRVDEVRVTVVDVALIPPEARVPQQQVAAVAP</sequence>
<evidence type="ECO:0000313" key="2">
    <source>
        <dbReference type="EMBL" id="MBA8929020.1"/>
    </source>
</evidence>
<evidence type="ECO:0000313" key="3">
    <source>
        <dbReference type="Proteomes" id="UP000517916"/>
    </source>
</evidence>
<gene>
    <name evidence="2" type="ORF">BC739_006238</name>
</gene>